<keyword evidence="5 6" id="KW-0472">Membrane</keyword>
<feature type="transmembrane region" description="Helical" evidence="6">
    <location>
        <begin position="147"/>
        <end position="168"/>
    </location>
</feature>
<evidence type="ECO:0000256" key="6">
    <source>
        <dbReference type="SAM" id="Phobius"/>
    </source>
</evidence>
<dbReference type="VEuPathDB" id="MicrosporidiaDB:SLOPH_1991"/>
<keyword evidence="3 6" id="KW-0812">Transmembrane</keyword>
<comment type="caution">
    <text evidence="8">The sequence shown here is derived from an EMBL/GenBank/DDBJ whole genome shotgun (WGS) entry which is preliminary data.</text>
</comment>
<dbReference type="GO" id="GO:0015179">
    <property type="term" value="F:L-amino acid transmembrane transporter activity"/>
    <property type="evidence" value="ECO:0007669"/>
    <property type="project" value="TreeGrafter"/>
</dbReference>
<evidence type="ECO:0000259" key="7">
    <source>
        <dbReference type="Pfam" id="PF01490"/>
    </source>
</evidence>
<dbReference type="Pfam" id="PF01490">
    <property type="entry name" value="Aa_trans"/>
    <property type="match status" value="1"/>
</dbReference>
<feature type="transmembrane region" description="Helical" evidence="6">
    <location>
        <begin position="345"/>
        <end position="370"/>
    </location>
</feature>
<dbReference type="Gene3D" id="1.20.1740.10">
    <property type="entry name" value="Amino acid/polyamine transporter I"/>
    <property type="match status" value="1"/>
</dbReference>
<dbReference type="OrthoDB" id="438545at2759"/>
<evidence type="ECO:0000256" key="3">
    <source>
        <dbReference type="ARBA" id="ARBA00022692"/>
    </source>
</evidence>
<protein>
    <submittedName>
        <fullName evidence="8">Transmembrane amino acid transporter</fullName>
    </submittedName>
</protein>
<feature type="transmembrane region" description="Helical" evidence="6">
    <location>
        <begin position="220"/>
        <end position="242"/>
    </location>
</feature>
<dbReference type="STRING" id="1358809.S7XTV3"/>
<feature type="transmembrane region" description="Helical" evidence="6">
    <location>
        <begin position="278"/>
        <end position="298"/>
    </location>
</feature>
<dbReference type="Proteomes" id="UP000014978">
    <property type="component" value="Unassembled WGS sequence"/>
</dbReference>
<keyword evidence="4 6" id="KW-1133">Transmembrane helix</keyword>
<evidence type="ECO:0000256" key="1">
    <source>
        <dbReference type="ARBA" id="ARBA00004141"/>
    </source>
</evidence>
<dbReference type="EMBL" id="ATCN01000301">
    <property type="protein sequence ID" value="EPR79313.1"/>
    <property type="molecule type" value="Genomic_DNA"/>
</dbReference>
<feature type="transmembrane region" description="Helical" evidence="6">
    <location>
        <begin position="377"/>
        <end position="397"/>
    </location>
</feature>
<dbReference type="OMA" id="VIDIMIM"/>
<dbReference type="AlphaFoldDB" id="S7XTV3"/>
<evidence type="ECO:0000256" key="2">
    <source>
        <dbReference type="ARBA" id="ARBA00008066"/>
    </source>
</evidence>
<feature type="transmembrane region" description="Helical" evidence="6">
    <location>
        <begin position="34"/>
        <end position="56"/>
    </location>
</feature>
<feature type="transmembrane region" description="Helical" evidence="6">
    <location>
        <begin position="188"/>
        <end position="208"/>
    </location>
</feature>
<feature type="transmembrane region" description="Helical" evidence="6">
    <location>
        <begin position="319"/>
        <end position="339"/>
    </location>
</feature>
<dbReference type="InterPro" id="IPR013057">
    <property type="entry name" value="AA_transpt_TM"/>
</dbReference>
<evidence type="ECO:0000313" key="8">
    <source>
        <dbReference type="EMBL" id="EPR79313.1"/>
    </source>
</evidence>
<dbReference type="HOGENOM" id="CLU_049198_0_0_1"/>
<proteinExistence type="inferred from homology"/>
<organism evidence="8 9">
    <name type="scientific">Spraguea lophii (strain 42_110)</name>
    <name type="common">Microsporidian parasite</name>
    <dbReference type="NCBI Taxonomy" id="1358809"/>
    <lineage>
        <taxon>Eukaryota</taxon>
        <taxon>Fungi</taxon>
        <taxon>Fungi incertae sedis</taxon>
        <taxon>Microsporidia</taxon>
        <taxon>Spragueidae</taxon>
        <taxon>Spraguea</taxon>
    </lineage>
</organism>
<evidence type="ECO:0000256" key="4">
    <source>
        <dbReference type="ARBA" id="ARBA00022989"/>
    </source>
</evidence>
<name>S7XTV3_SPRLO</name>
<keyword evidence="9" id="KW-1185">Reference proteome</keyword>
<comment type="subcellular location">
    <subcellularLocation>
        <location evidence="1">Membrane</location>
        <topology evidence="1">Multi-pass membrane protein</topology>
    </subcellularLocation>
</comment>
<dbReference type="PANTHER" id="PTHR22950">
    <property type="entry name" value="AMINO ACID TRANSPORTER"/>
    <property type="match status" value="1"/>
</dbReference>
<accession>S7XTV3</accession>
<feature type="transmembrane region" description="Helical" evidence="6">
    <location>
        <begin position="86"/>
        <end position="108"/>
    </location>
</feature>
<evidence type="ECO:0000313" key="9">
    <source>
        <dbReference type="Proteomes" id="UP000014978"/>
    </source>
</evidence>
<feature type="domain" description="Amino acid transporter transmembrane" evidence="7">
    <location>
        <begin position="3"/>
        <end position="397"/>
    </location>
</feature>
<sequence length="401" mass="44963">MAKISTLSASTIMLTSMFGAGVLSFPESFNNAGYLITTIFIIFVGYLTVMSLYAIAMSARYTKKKNTTYAEICNHAHKILGVFTDIFSLLNSIAFSMIYIIFISKWIYSVISSTFNTSKISKSIIALITLVLLFFPASQKNIKAMKFISLASILSFLFLILLILYYAFTIKPLKIPMNAVGRSVGSGLSPLLLAFGAHSNMVNIYNNLKKRTSLSLFKVALYSTVAASILFFSIGFIPYILFKSKCNTDILTLLNDSNTIPCKAILNTWDKNLILPKMAIVEFCFVLSSSFCLQINPGRQSFTNLIERLNIKKIKEHTTIVRYCITLLYCLSSFLIVYFDINVNFVISLVCAIPLTSICYVFPSIAYYFVAEKRNMVFKLIMFNGILGVGIMIFLLVDIFI</sequence>
<dbReference type="GO" id="GO:0016020">
    <property type="term" value="C:membrane"/>
    <property type="evidence" value="ECO:0007669"/>
    <property type="project" value="UniProtKB-SubCell"/>
</dbReference>
<evidence type="ECO:0000256" key="5">
    <source>
        <dbReference type="ARBA" id="ARBA00023136"/>
    </source>
</evidence>
<dbReference type="InParanoid" id="S7XTV3"/>
<comment type="similarity">
    <text evidence="2">Belongs to the amino acid/polyamine transporter 2 family.</text>
</comment>
<reference evidence="9" key="1">
    <citation type="journal article" date="2013" name="PLoS Genet.">
        <title>The genome of Spraguea lophii and the basis of host-microsporidian interactions.</title>
        <authorList>
            <person name="Campbell S.E."/>
            <person name="Williams T.A."/>
            <person name="Yousuf A."/>
            <person name="Soanes D.M."/>
            <person name="Paszkiewicz K.H."/>
            <person name="Williams B.A.P."/>
        </authorList>
    </citation>
    <scope>NUCLEOTIDE SEQUENCE [LARGE SCALE GENOMIC DNA]</scope>
    <source>
        <strain evidence="9">42_110</strain>
    </source>
</reference>
<gene>
    <name evidence="8" type="ORF">SLOPH_1991</name>
</gene>
<feature type="transmembrane region" description="Helical" evidence="6">
    <location>
        <begin position="120"/>
        <end position="135"/>
    </location>
</feature>